<evidence type="ECO:0000313" key="6">
    <source>
        <dbReference type="EMBL" id="MBP1920757.1"/>
    </source>
</evidence>
<keyword evidence="2" id="KW-0378">Hydrolase</keyword>
<dbReference type="InterPro" id="IPR011330">
    <property type="entry name" value="Glyco_hydro/deAcase_b/a-brl"/>
</dbReference>
<dbReference type="PROSITE" id="PS51781">
    <property type="entry name" value="SH3B"/>
    <property type="match status" value="3"/>
</dbReference>
<dbReference type="Pfam" id="PF01522">
    <property type="entry name" value="Polysacc_deac_1"/>
    <property type="match status" value="1"/>
</dbReference>
<keyword evidence="3" id="KW-0472">Membrane</keyword>
<dbReference type="Gene3D" id="2.30.30.40">
    <property type="entry name" value="SH3 Domains"/>
    <property type="match status" value="3"/>
</dbReference>
<protein>
    <submittedName>
        <fullName evidence="6">Peptidoglycan/xylan/chitin deacetylase (PgdA/CDA1 family)</fullName>
    </submittedName>
</protein>
<proteinExistence type="predicted"/>
<organism evidence="6 7">
    <name type="scientific">Youngiibacter multivorans</name>
    <dbReference type="NCBI Taxonomy" id="937251"/>
    <lineage>
        <taxon>Bacteria</taxon>
        <taxon>Bacillati</taxon>
        <taxon>Bacillota</taxon>
        <taxon>Clostridia</taxon>
        <taxon>Eubacteriales</taxon>
        <taxon>Clostridiaceae</taxon>
        <taxon>Youngiibacter</taxon>
    </lineage>
</organism>
<keyword evidence="1" id="KW-0479">Metal-binding</keyword>
<dbReference type="RefSeq" id="WP_209460918.1">
    <property type="nucleotide sequence ID" value="NZ_JAGGKC010000039.1"/>
</dbReference>
<name>A0ABS4G865_9CLOT</name>
<dbReference type="PROSITE" id="PS51677">
    <property type="entry name" value="NODB"/>
    <property type="match status" value="1"/>
</dbReference>
<sequence>MRHGGRKALFRRFAVSVVIAMLISLIGILSEGEELHALSAEIKITTANLNLRTGPSTAYPVITVIPKGAEVSIDSYSGNWAHATYGSYTGYASNTYLASHSDGTAMTTTANLNFRTGPGTGYPIIMVIPKGSQVMVDSTSGGWAHASYSGKTGYLSLTYLTGALPDTGGAYTRYTTADLNLRSGPGTSYAILAVIPRGTELNITSSSNGWAATTYGGKSGYVSTSYLSSTPPVTPTSSGSAAAIRKGNEPYAGKRIALTFDDSGTASQVRNLLDILDAYGIKSTFFPTGSFASANPSLIGEIASRGHKVENHTLSHVELTKVSDAEIRRQIREANSIIRNITGVTPYLLRPPYGSYDSRVLRIAGEEGMKYAVLWSVDPADWASYSTVDSIISNVLSNATNNGIVLFHMHSYKSAKALPVIIQGLKDRGYIFCTVEDMVN</sequence>
<keyword evidence="7" id="KW-1185">Reference proteome</keyword>
<evidence type="ECO:0000256" key="3">
    <source>
        <dbReference type="SAM" id="Phobius"/>
    </source>
</evidence>
<comment type="caution">
    <text evidence="6">The sequence shown here is derived from an EMBL/GenBank/DDBJ whole genome shotgun (WGS) entry which is preliminary data.</text>
</comment>
<dbReference type="PANTHER" id="PTHR10587">
    <property type="entry name" value="GLYCOSYL TRANSFERASE-RELATED"/>
    <property type="match status" value="1"/>
</dbReference>
<dbReference type="InterPro" id="IPR003646">
    <property type="entry name" value="SH3-like_bac-type"/>
</dbReference>
<feature type="domain" description="SH3b" evidence="5">
    <location>
        <begin position="39"/>
        <end position="101"/>
    </location>
</feature>
<keyword evidence="3" id="KW-0812">Transmembrane</keyword>
<dbReference type="EMBL" id="JAGGKC010000039">
    <property type="protein sequence ID" value="MBP1920757.1"/>
    <property type="molecule type" value="Genomic_DNA"/>
</dbReference>
<dbReference type="PANTHER" id="PTHR10587:SF133">
    <property type="entry name" value="CHITIN DEACETYLASE 1-RELATED"/>
    <property type="match status" value="1"/>
</dbReference>
<dbReference type="SUPFAM" id="SSF88713">
    <property type="entry name" value="Glycoside hydrolase/deacetylase"/>
    <property type="match status" value="1"/>
</dbReference>
<dbReference type="SMART" id="SM00287">
    <property type="entry name" value="SH3b"/>
    <property type="match status" value="3"/>
</dbReference>
<keyword evidence="3" id="KW-1133">Transmembrane helix</keyword>
<dbReference type="CDD" id="cd10917">
    <property type="entry name" value="CE4_NodB_like_6s_7s"/>
    <property type="match status" value="1"/>
</dbReference>
<evidence type="ECO:0000256" key="1">
    <source>
        <dbReference type="ARBA" id="ARBA00022723"/>
    </source>
</evidence>
<accession>A0ABS4G865</accession>
<feature type="domain" description="NodB homology" evidence="4">
    <location>
        <begin position="254"/>
        <end position="433"/>
    </location>
</feature>
<dbReference type="Pfam" id="PF08239">
    <property type="entry name" value="SH3_3"/>
    <property type="match status" value="3"/>
</dbReference>
<feature type="transmembrane region" description="Helical" evidence="3">
    <location>
        <begin position="12"/>
        <end position="30"/>
    </location>
</feature>
<reference evidence="6 7" key="1">
    <citation type="submission" date="2021-03" db="EMBL/GenBank/DDBJ databases">
        <title>Genomic Encyclopedia of Type Strains, Phase IV (KMG-IV): sequencing the most valuable type-strain genomes for metagenomic binning, comparative biology and taxonomic classification.</title>
        <authorList>
            <person name="Goeker M."/>
        </authorList>
    </citation>
    <scope>NUCLEOTIDE SEQUENCE [LARGE SCALE GENOMIC DNA]</scope>
    <source>
        <strain evidence="6 7">DSM 6139</strain>
    </source>
</reference>
<dbReference type="InterPro" id="IPR050248">
    <property type="entry name" value="Polysacc_deacetylase_ArnD"/>
</dbReference>
<evidence type="ECO:0000259" key="4">
    <source>
        <dbReference type="PROSITE" id="PS51677"/>
    </source>
</evidence>
<feature type="domain" description="SH3b" evidence="5">
    <location>
        <begin position="169"/>
        <end position="231"/>
    </location>
</feature>
<dbReference type="Gene3D" id="3.20.20.370">
    <property type="entry name" value="Glycoside hydrolase/deacetylase"/>
    <property type="match status" value="1"/>
</dbReference>
<evidence type="ECO:0000259" key="5">
    <source>
        <dbReference type="PROSITE" id="PS51781"/>
    </source>
</evidence>
<feature type="domain" description="SH3b" evidence="5">
    <location>
        <begin position="102"/>
        <end position="164"/>
    </location>
</feature>
<dbReference type="InterPro" id="IPR002509">
    <property type="entry name" value="NODB_dom"/>
</dbReference>
<gene>
    <name evidence="6" type="ORF">J2Z34_003272</name>
</gene>
<dbReference type="Proteomes" id="UP001519271">
    <property type="component" value="Unassembled WGS sequence"/>
</dbReference>
<evidence type="ECO:0000313" key="7">
    <source>
        <dbReference type="Proteomes" id="UP001519271"/>
    </source>
</evidence>
<evidence type="ECO:0000256" key="2">
    <source>
        <dbReference type="ARBA" id="ARBA00022801"/>
    </source>
</evidence>